<comment type="caution">
    <text evidence="6">The sequence shown here is derived from an EMBL/GenBank/DDBJ whole genome shotgun (WGS) entry which is preliminary data.</text>
</comment>
<dbReference type="EMBL" id="LAZP02000046">
    <property type="protein sequence ID" value="PFH61994.1"/>
    <property type="molecule type" value="Genomic_DNA"/>
</dbReference>
<dbReference type="OrthoDB" id="4090074at2759"/>
<feature type="domain" description="RRN6 K-rich C-terminal" evidence="4">
    <location>
        <begin position="877"/>
        <end position="996"/>
    </location>
</feature>
<dbReference type="InterPro" id="IPR048537">
    <property type="entry name" value="RRN6_HB"/>
</dbReference>
<name>A0A2A9PLA1_OPHUN</name>
<dbReference type="Pfam" id="PF20639">
    <property type="entry name" value="Rrn6_K-rich"/>
    <property type="match status" value="1"/>
</dbReference>
<gene>
    <name evidence="6" type="ORF">XA68_15536</name>
</gene>
<feature type="coiled-coil region" evidence="1">
    <location>
        <begin position="899"/>
        <end position="926"/>
    </location>
</feature>
<sequence length="997" mass="111130">MTELRRIADTGLTGSLAYLPADNNPEDGPGYHHTTELQADAPNFETVGSSVQLYPACRLATPGFSSQLWRERRSQQRWLLSAHPEAYMGNTVFMEYLKEDMERFKYAEETVNRRPLLAVGSMVDLSNAMYTRVLPLLAVASGQFGEGLRLARIDESQWQWGDDEDTYLQLAVVDSELKEEETVWKSDVVPITQVKAVSFLTPHRIYRWLLVQKCTSTTILEPEYHPMPVEGGVTDDFLHQRLSFVRPNPLVTLGSDQTGGNAHSDVSLNPCGPERHPQLVVVDECGYWTIWNILGTSQADRTTIRLAPYRCGHMSLGLMDRLPSSPAYPAERHGIFHLDFESSRPDDDKPTIRRTDMATPSRYVLIWNAQECEVLDLESKTSLPKPELLSQERGPPDQILDVQQSSVNKAHVFVLTARRLIWLELVESKRGRILISVSHIGTGRDGGMRMSVARASEDNPYTSLVFTYSSKTERLCVHWFGFSLADRLPRWHRHVTQLSTGGDVQQLRVQPAKLVKTPNCGSVGPGSNYFDNGVQFYQVSMLGGNLNVRLCIGAASTNSSLEVTLPTNRIGWSQRQQRKLWKRRRKEFLAHLTDAFVLPDAMDEQSMSSVLKRTVAAEEAESSRELVPASPPREPRPVFLKMDRIMAAMGQLLDLAVSQGECRPPVAVLEAVYDVLRDGQLDGRLPLTTWADVADGLQQPVSDSAADDDIGEAVQRVMDLCDDRTMVTQLQRQQAKEPFNPHLSFSSIKQQLSELWLEPAADKFSQEVQQVRKGWVSEIARDVFLCSHGVMVQDVPLFGHGGSLSDEEGEAMTMPSHQSSSPALPKSSSPASPKSPFSAPPQSSSPAPPSSLDGAFRRLKLLVPSLEPGKLGTVKQSKVLSFWPTERGVGTQDYTSSVKTATEEQFRDARERLQRKEAKRKALADRYKRPAFTRRPGGEATKLPLRPLGVQALSSPPPMMASSQVVGPPRIMTMSQPVLGAFGNRKMRVVKRKGGFR</sequence>
<dbReference type="STRING" id="268505.A0A2A9PLA1"/>
<dbReference type="Pfam" id="PF10214">
    <property type="entry name" value="Rrn6_beta-prop"/>
    <property type="match status" value="1"/>
</dbReference>
<evidence type="ECO:0000259" key="4">
    <source>
        <dbReference type="Pfam" id="PF20639"/>
    </source>
</evidence>
<evidence type="ECO:0000313" key="7">
    <source>
        <dbReference type="Proteomes" id="UP000037136"/>
    </source>
</evidence>
<feature type="domain" description="RRN6 beta-propeller" evidence="3">
    <location>
        <begin position="114"/>
        <end position="485"/>
    </location>
</feature>
<dbReference type="PANTHER" id="PTHR28221">
    <property type="entry name" value="RNA POLYMERASE I-SPECIFIC TRANSCRIPTION INITIATION FACTOR RRN6"/>
    <property type="match status" value="1"/>
</dbReference>
<evidence type="ECO:0000313" key="6">
    <source>
        <dbReference type="EMBL" id="PFH61994.1"/>
    </source>
</evidence>
<dbReference type="GO" id="GO:0001179">
    <property type="term" value="F:RNA polymerase I general transcription initiation factor binding"/>
    <property type="evidence" value="ECO:0007669"/>
    <property type="project" value="TreeGrafter"/>
</dbReference>
<reference evidence="6 7" key="1">
    <citation type="journal article" date="2015" name="BMC Genomics">
        <title>Gene expression during zombie ant biting behavior reflects the complexity underlying fungal parasitic behavioral manipulation.</title>
        <authorList>
            <person name="de Bekker C."/>
            <person name="Ohm R.A."/>
            <person name="Loreto R.G."/>
            <person name="Sebastian A."/>
            <person name="Albert I."/>
            <person name="Merrow M."/>
            <person name="Brachmann A."/>
            <person name="Hughes D.P."/>
        </authorList>
    </citation>
    <scope>NUCLEOTIDE SEQUENCE [LARGE SCALE GENOMIC DNA]</scope>
    <source>
        <strain evidence="6 7">SC16a</strain>
    </source>
</reference>
<dbReference type="InterPro" id="IPR048536">
    <property type="entry name" value="Rrn6_K-rich"/>
</dbReference>
<evidence type="ECO:0008006" key="8">
    <source>
        <dbReference type="Google" id="ProtNLM"/>
    </source>
</evidence>
<accession>A0A2A9PLA1</accession>
<feature type="region of interest" description="Disordered" evidence="2">
    <location>
        <begin position="801"/>
        <end position="852"/>
    </location>
</feature>
<feature type="domain" description="RRN6 helical bundle" evidence="5">
    <location>
        <begin position="590"/>
        <end position="786"/>
    </location>
</feature>
<dbReference type="Pfam" id="PF20640">
    <property type="entry name" value="Rrn6_HB"/>
    <property type="match status" value="1"/>
</dbReference>
<dbReference type="GO" id="GO:0001163">
    <property type="term" value="F:RNA polymerase I transcription regulatory region sequence-specific DNA binding"/>
    <property type="evidence" value="ECO:0007669"/>
    <property type="project" value="TreeGrafter"/>
</dbReference>
<dbReference type="InterPro" id="IPR048535">
    <property type="entry name" value="RRN6_beta-prop"/>
</dbReference>
<keyword evidence="7" id="KW-1185">Reference proteome</keyword>
<evidence type="ECO:0000259" key="5">
    <source>
        <dbReference type="Pfam" id="PF20640"/>
    </source>
</evidence>
<protein>
    <recommendedName>
        <fullName evidence="8">RNA polymerase I-specific transcription initiation factor RRN6-like protein</fullName>
    </recommendedName>
</protein>
<reference evidence="6 7" key="2">
    <citation type="journal article" date="2017" name="Sci. Rep.">
        <title>Ant-infecting Ophiocordyceps genomes reveal a high diversity of potential behavioral manipulation genes and a possible major role for enterotoxins.</title>
        <authorList>
            <person name="de Bekker C."/>
            <person name="Ohm R.A."/>
            <person name="Evans H.C."/>
            <person name="Brachmann A."/>
            <person name="Hughes D.P."/>
        </authorList>
    </citation>
    <scope>NUCLEOTIDE SEQUENCE [LARGE SCALE GENOMIC DNA]</scope>
    <source>
        <strain evidence="6 7">SC16a</strain>
    </source>
</reference>
<keyword evidence="1" id="KW-0175">Coiled coil</keyword>
<feature type="compositionally biased region" description="Low complexity" evidence="2">
    <location>
        <begin position="818"/>
        <end position="845"/>
    </location>
</feature>
<dbReference type="GO" id="GO:0070860">
    <property type="term" value="C:RNA polymerase I core factor complex"/>
    <property type="evidence" value="ECO:0007669"/>
    <property type="project" value="TreeGrafter"/>
</dbReference>
<dbReference type="PANTHER" id="PTHR28221:SF2">
    <property type="entry name" value="RNA POLYMERASE I-SPECIFIC TRANSCRIPTION INITIATION FACTOR RRN6"/>
    <property type="match status" value="1"/>
</dbReference>
<proteinExistence type="predicted"/>
<organism evidence="6 7">
    <name type="scientific">Ophiocordyceps unilateralis</name>
    <name type="common">Zombie-ant fungus</name>
    <name type="synonym">Torrubia unilateralis</name>
    <dbReference type="NCBI Taxonomy" id="268505"/>
    <lineage>
        <taxon>Eukaryota</taxon>
        <taxon>Fungi</taxon>
        <taxon>Dikarya</taxon>
        <taxon>Ascomycota</taxon>
        <taxon>Pezizomycotina</taxon>
        <taxon>Sordariomycetes</taxon>
        <taxon>Hypocreomycetidae</taxon>
        <taxon>Hypocreales</taxon>
        <taxon>Ophiocordycipitaceae</taxon>
        <taxon>Ophiocordyceps</taxon>
    </lineage>
</organism>
<dbReference type="InterPro" id="IPR019350">
    <property type="entry name" value="RNA_pol_I-sp_TIF_RRN6-like"/>
</dbReference>
<dbReference type="Proteomes" id="UP000037136">
    <property type="component" value="Unassembled WGS sequence"/>
</dbReference>
<dbReference type="GO" id="GO:0042790">
    <property type="term" value="P:nucleolar large rRNA transcription by RNA polymerase I"/>
    <property type="evidence" value="ECO:0007669"/>
    <property type="project" value="TreeGrafter"/>
</dbReference>
<evidence type="ECO:0000256" key="2">
    <source>
        <dbReference type="SAM" id="MobiDB-lite"/>
    </source>
</evidence>
<evidence type="ECO:0000256" key="1">
    <source>
        <dbReference type="SAM" id="Coils"/>
    </source>
</evidence>
<evidence type="ECO:0000259" key="3">
    <source>
        <dbReference type="Pfam" id="PF10214"/>
    </source>
</evidence>
<dbReference type="AlphaFoldDB" id="A0A2A9PLA1"/>